<name>A0A151Y400_9GAMM</name>
<dbReference type="Pfam" id="PF08021">
    <property type="entry name" value="FAD_binding_9"/>
    <property type="match status" value="1"/>
</dbReference>
<dbReference type="AlphaFoldDB" id="A0A151Y400"/>
<dbReference type="InterPro" id="IPR039374">
    <property type="entry name" value="SIP_fam"/>
</dbReference>
<dbReference type="EMBL" id="LUAW01000013">
    <property type="protein sequence ID" value="KYQ72765.1"/>
    <property type="molecule type" value="Genomic_DNA"/>
</dbReference>
<dbReference type="InterPro" id="IPR017927">
    <property type="entry name" value="FAD-bd_FR_type"/>
</dbReference>
<evidence type="ECO:0000313" key="4">
    <source>
        <dbReference type="Proteomes" id="UP000076276"/>
    </source>
</evidence>
<dbReference type="GO" id="GO:0016491">
    <property type="term" value="F:oxidoreductase activity"/>
    <property type="evidence" value="ECO:0007669"/>
    <property type="project" value="InterPro"/>
</dbReference>
<dbReference type="CDD" id="cd06193">
    <property type="entry name" value="siderophore_interacting"/>
    <property type="match status" value="1"/>
</dbReference>
<reference evidence="3 4" key="1">
    <citation type="submission" date="2016-03" db="EMBL/GenBank/DDBJ databases">
        <title>Acinetobacter genomospecies 28 strain ANC 4149.</title>
        <authorList>
            <person name="Radolfova-Krizova L."/>
            <person name="Nemec A."/>
        </authorList>
    </citation>
    <scope>NUCLEOTIDE SEQUENCE [LARGE SCALE GENOMIC DNA]</scope>
    <source>
        <strain evidence="3 4">ANC 4149</strain>
    </source>
</reference>
<dbReference type="Gene3D" id="2.40.30.10">
    <property type="entry name" value="Translation factors"/>
    <property type="match status" value="1"/>
</dbReference>
<dbReference type="Pfam" id="PF04954">
    <property type="entry name" value="SIP"/>
    <property type="match status" value="1"/>
</dbReference>
<dbReference type="PANTHER" id="PTHR30157:SF0">
    <property type="entry name" value="NADPH-DEPENDENT FERRIC-CHELATE REDUCTASE"/>
    <property type="match status" value="1"/>
</dbReference>
<evidence type="ECO:0000313" key="3">
    <source>
        <dbReference type="EMBL" id="KYQ72765.1"/>
    </source>
</evidence>
<dbReference type="PROSITE" id="PS51384">
    <property type="entry name" value="FAD_FR"/>
    <property type="match status" value="1"/>
</dbReference>
<dbReference type="Gene3D" id="3.40.50.80">
    <property type="entry name" value="Nucleotide-binding domain of ferredoxin-NADP reductase (FNR) module"/>
    <property type="match status" value="1"/>
</dbReference>
<organism evidence="3 4">
    <name type="scientific">Acinetobacter pragensis</name>
    <dbReference type="NCBI Taxonomy" id="1806892"/>
    <lineage>
        <taxon>Bacteria</taxon>
        <taxon>Pseudomonadati</taxon>
        <taxon>Pseudomonadota</taxon>
        <taxon>Gammaproteobacteria</taxon>
        <taxon>Moraxellales</taxon>
        <taxon>Moraxellaceae</taxon>
        <taxon>Acinetobacter</taxon>
    </lineage>
</organism>
<dbReference type="STRING" id="1806892.AZH43_07875"/>
<keyword evidence="4" id="KW-1185">Reference proteome</keyword>
<dbReference type="PANTHER" id="PTHR30157">
    <property type="entry name" value="FERRIC REDUCTASE, NADPH-DEPENDENT"/>
    <property type="match status" value="1"/>
</dbReference>
<dbReference type="Proteomes" id="UP000076276">
    <property type="component" value="Unassembled WGS sequence"/>
</dbReference>
<dbReference type="RefSeq" id="WP_067667092.1">
    <property type="nucleotide sequence ID" value="NZ_CBCSIK010000008.1"/>
</dbReference>
<proteinExistence type="inferred from homology"/>
<comment type="caution">
    <text evidence="3">The sequence shown here is derived from an EMBL/GenBank/DDBJ whole genome shotgun (WGS) entry which is preliminary data.</text>
</comment>
<sequence length="269" mass="30305">MTSPSITPPRYICVHASEQLSPHLQRVYFSCEDFSDFPKDQNGAHIKLFFADQADLKPLLPYRNEQGKVIWPDGKKPITRTYTLRDFLENEQLLVVDFVRHADYGAAANWAINAEKGQVIGLAGPGGRARFNPAADYWVFIGDLSALPMIAASLELLPATAQGEVWIEVEHDSDCIQLAHPLAVTIHWLIQAPKPEEKIHASLTQLDWSQQNISVSLAGENSRVVSLLKAFKHTYKVAKTHLYAVPYWKKGHTEESYHQERHLVIDSEA</sequence>
<dbReference type="InterPro" id="IPR007037">
    <property type="entry name" value="SIP_rossman_dom"/>
</dbReference>
<feature type="domain" description="FAD-binding FR-type" evidence="2">
    <location>
        <begin position="7"/>
        <end position="132"/>
    </location>
</feature>
<accession>A0A151Y400</accession>
<protein>
    <submittedName>
        <fullName evidence="3">NADPH-dependent ferric siderophore reductase</fullName>
    </submittedName>
</protein>
<evidence type="ECO:0000256" key="1">
    <source>
        <dbReference type="ARBA" id="ARBA00035644"/>
    </source>
</evidence>
<dbReference type="InterPro" id="IPR013113">
    <property type="entry name" value="SIP_FAD-bd"/>
</dbReference>
<dbReference type="OrthoDB" id="9814826at2"/>
<dbReference type="InterPro" id="IPR017938">
    <property type="entry name" value="Riboflavin_synthase-like_b-brl"/>
</dbReference>
<evidence type="ECO:0000259" key="2">
    <source>
        <dbReference type="PROSITE" id="PS51384"/>
    </source>
</evidence>
<comment type="similarity">
    <text evidence="1">Belongs to the SIP oxidoreductase family.</text>
</comment>
<gene>
    <name evidence="3" type="ORF">AZH43_07875</name>
</gene>
<dbReference type="SUPFAM" id="SSF63380">
    <property type="entry name" value="Riboflavin synthase domain-like"/>
    <property type="match status" value="1"/>
</dbReference>
<dbReference type="InterPro" id="IPR039261">
    <property type="entry name" value="FNR_nucleotide-bd"/>
</dbReference>